<evidence type="ECO:0000313" key="1">
    <source>
        <dbReference type="EMBL" id="PIA89578.1"/>
    </source>
</evidence>
<dbReference type="Proteomes" id="UP000230605">
    <property type="component" value="Chromosome 5"/>
</dbReference>
<dbReference type="AlphaFoldDB" id="A0A2G5HAN2"/>
<name>A0A2G5HAN2_CERBT</name>
<protein>
    <recommendedName>
        <fullName evidence="3">F-box domain-containing protein</fullName>
    </recommendedName>
</protein>
<gene>
    <name evidence="1" type="ORF">CB0940_06785</name>
</gene>
<reference evidence="1 2" key="1">
    <citation type="submission" date="2015-10" db="EMBL/GenBank/DDBJ databases">
        <title>The cercosporin biosynthetic gene cluster was horizontally transferred to several fungal lineages and shown to be expanded in Cercospora beticola based on microsynteny with recipient genomes.</title>
        <authorList>
            <person name="De Jonge R."/>
            <person name="Ebert M.K."/>
            <person name="Suttle J.C."/>
            <person name="Jurick Ii W.M."/>
            <person name="Secor G.A."/>
            <person name="Thomma B.P."/>
            <person name="Van De Peer Y."/>
            <person name="Bolton M.D."/>
        </authorList>
    </citation>
    <scope>NUCLEOTIDE SEQUENCE [LARGE SCALE GENOMIC DNA]</scope>
    <source>
        <strain evidence="1 2">09-40</strain>
    </source>
</reference>
<proteinExistence type="predicted"/>
<dbReference type="Gene3D" id="3.80.10.10">
    <property type="entry name" value="Ribonuclease Inhibitor"/>
    <property type="match status" value="1"/>
</dbReference>
<dbReference type="EMBL" id="LKMD01000108">
    <property type="protein sequence ID" value="PIA89578.1"/>
    <property type="molecule type" value="Genomic_DNA"/>
</dbReference>
<accession>A0A2G5HAN2</accession>
<evidence type="ECO:0000313" key="2">
    <source>
        <dbReference type="Proteomes" id="UP000230605"/>
    </source>
</evidence>
<evidence type="ECO:0008006" key="3">
    <source>
        <dbReference type="Google" id="ProtNLM"/>
    </source>
</evidence>
<organism evidence="1 2">
    <name type="scientific">Cercospora beticola</name>
    <name type="common">Sugarbeet leaf spot fungus</name>
    <dbReference type="NCBI Taxonomy" id="122368"/>
    <lineage>
        <taxon>Eukaryota</taxon>
        <taxon>Fungi</taxon>
        <taxon>Dikarya</taxon>
        <taxon>Ascomycota</taxon>
        <taxon>Pezizomycotina</taxon>
        <taxon>Dothideomycetes</taxon>
        <taxon>Dothideomycetidae</taxon>
        <taxon>Mycosphaerellales</taxon>
        <taxon>Mycosphaerellaceae</taxon>
        <taxon>Cercospora</taxon>
    </lineage>
</organism>
<comment type="caution">
    <text evidence="1">The sequence shown here is derived from an EMBL/GenBank/DDBJ whole genome shotgun (WGS) entry which is preliminary data.</text>
</comment>
<sequence>MSSAPAMLSALESLPNEVLDRIVDLAGPPLHDRSPRAYKQRIATFGAISRTSRTLLPIGQSHLYKFIRTPELGGKIQQLLCTLSRSPQLANFVQVLLLRPVHGMSPCMPLDRLEICWEATEQNFGQGVRFAMADATFNPRSSCRTWEIVMLAALTNRIRTLVCFVDPPHNEETEQCRSCPDMTRMFNSMLSTPPPSTQTVKYLNLSEVHIIGSKRQGPGPTFQTALLPVMQRPRVTTFVGTAIRSVFDDNPWPNPPPASSIFQLSLRKCLLNGRDISRLIMSCRALDRVSISWSRRQGHVVNPCALLAALKQHRSSLKTLSLRDSRTTTVLLYPTNESRVFAHGLSNFACLTSLTIDETLLLHGARRTTADGHSELVTTLPASLSSLTIHSLQDLRALPTTLRAVCSSISETLRDFEIMFQPNESYDLRMCLSRAILSRSGGPVQWTINRTSDQSARGGRLLKFHCWKRYHSLATSMRDIIRLADSGGIDKVLDYLYVRDPENPCRCIVCRPRPLMSRMRGIPITPNPTT</sequence>
<dbReference type="InterPro" id="IPR032675">
    <property type="entry name" value="LRR_dom_sf"/>
</dbReference>
<dbReference type="OrthoDB" id="3645667at2759"/>